<evidence type="ECO:0000313" key="2">
    <source>
        <dbReference type="EMBL" id="MDR6939645.1"/>
    </source>
</evidence>
<keyword evidence="3" id="KW-1185">Reference proteome</keyword>
<sequence>MNTWIITASNCEIGAILKAAGTDAKLFVCGTPEIAANFTQAPVAEIFHLDPHDTPAEAFAPAIAKFLQEKGATTILAANFATERALATAAAAKIDATWISGAISWDRTTRKAVRNVAAMALETVEISGAAALTLPAGTGTAAGNPASDSSAQAGNPTFTTIEIAAADSVSIANETPLTTDHIDLSKAERVIGVGRGVAEIADLAMIRELATKIDAQLGGTRPLAEGSGWFDSYIGLTGQQVAAELYLAIGTSGQIHHAGGVRESNIIAAICDDPQAPIFQEADYGIVGDLYELVPQIMTALSE</sequence>
<proteinExistence type="predicted"/>
<name>A0ABU1T478_9ACTO</name>
<dbReference type="Gene3D" id="3.40.50.1220">
    <property type="entry name" value="TPP-binding domain"/>
    <property type="match status" value="1"/>
</dbReference>
<dbReference type="EMBL" id="JAVDUJ010000001">
    <property type="protein sequence ID" value="MDR6939645.1"/>
    <property type="molecule type" value="Genomic_DNA"/>
</dbReference>
<evidence type="ECO:0000259" key="1">
    <source>
        <dbReference type="Pfam" id="PF00766"/>
    </source>
</evidence>
<dbReference type="RefSeq" id="WP_309956477.1">
    <property type="nucleotide sequence ID" value="NZ_JAVDUJ010000001.1"/>
</dbReference>
<feature type="domain" description="Electron transfer flavoprotein alpha subunit C-terminal" evidence="1">
    <location>
        <begin position="183"/>
        <end position="261"/>
    </location>
</feature>
<comment type="caution">
    <text evidence="2">The sequence shown here is derived from an EMBL/GenBank/DDBJ whole genome shotgun (WGS) entry which is preliminary data.</text>
</comment>
<evidence type="ECO:0000313" key="3">
    <source>
        <dbReference type="Proteomes" id="UP001266099"/>
    </source>
</evidence>
<dbReference type="PANTHER" id="PTHR43153:SF1">
    <property type="entry name" value="ELECTRON TRANSFER FLAVOPROTEIN SUBUNIT ALPHA, MITOCHONDRIAL"/>
    <property type="match status" value="1"/>
</dbReference>
<dbReference type="Proteomes" id="UP001266099">
    <property type="component" value="Unassembled WGS sequence"/>
</dbReference>
<dbReference type="InterPro" id="IPR014731">
    <property type="entry name" value="ETF_asu_C"/>
</dbReference>
<dbReference type="SUPFAM" id="SSF52402">
    <property type="entry name" value="Adenine nucleotide alpha hydrolases-like"/>
    <property type="match status" value="1"/>
</dbReference>
<dbReference type="InterPro" id="IPR029035">
    <property type="entry name" value="DHS-like_NAD/FAD-binding_dom"/>
</dbReference>
<accession>A0ABU1T478</accession>
<dbReference type="PANTHER" id="PTHR43153">
    <property type="entry name" value="ELECTRON TRANSFER FLAVOPROTEIN ALPHA"/>
    <property type="match status" value="1"/>
</dbReference>
<organism evidence="2 3">
    <name type="scientific">Arcanobacterium hippocoleae</name>
    <dbReference type="NCBI Taxonomy" id="149017"/>
    <lineage>
        <taxon>Bacteria</taxon>
        <taxon>Bacillati</taxon>
        <taxon>Actinomycetota</taxon>
        <taxon>Actinomycetes</taxon>
        <taxon>Actinomycetales</taxon>
        <taxon>Actinomycetaceae</taxon>
        <taxon>Arcanobacterium</taxon>
    </lineage>
</organism>
<dbReference type="Pfam" id="PF00766">
    <property type="entry name" value="ETF_alpha"/>
    <property type="match status" value="1"/>
</dbReference>
<dbReference type="InterPro" id="IPR001308">
    <property type="entry name" value="ETF_a/FixB"/>
</dbReference>
<dbReference type="SUPFAM" id="SSF52467">
    <property type="entry name" value="DHS-like NAD/FAD-binding domain"/>
    <property type="match status" value="1"/>
</dbReference>
<protein>
    <submittedName>
        <fullName evidence="2">Electron transfer flavoprotein alpha subunit</fullName>
    </submittedName>
</protein>
<reference evidence="2 3" key="1">
    <citation type="submission" date="2023-07" db="EMBL/GenBank/DDBJ databases">
        <title>Sequencing the genomes of 1000 actinobacteria strains.</title>
        <authorList>
            <person name="Klenk H.-P."/>
        </authorList>
    </citation>
    <scope>NUCLEOTIDE SEQUENCE [LARGE SCALE GENOMIC DNA]</scope>
    <source>
        <strain evidence="2 3">DSM 15539</strain>
    </source>
</reference>
<gene>
    <name evidence="2" type="ORF">J2S36_001188</name>
</gene>